<dbReference type="PANTHER" id="PTHR35908:SF1">
    <property type="entry name" value="CONSERVED PROTEIN"/>
    <property type="match status" value="1"/>
</dbReference>
<protein>
    <submittedName>
        <fullName evidence="2">VOC family protein</fullName>
    </submittedName>
</protein>
<reference evidence="2" key="1">
    <citation type="submission" date="2024-06" db="EMBL/GenBank/DDBJ databases">
        <title>Streptomyces sp. strain HUAS MG91 genome sequences.</title>
        <authorList>
            <person name="Mo P."/>
        </authorList>
    </citation>
    <scope>NUCLEOTIDE SEQUENCE</scope>
    <source>
        <strain evidence="2">HUAS MG91</strain>
    </source>
</reference>
<dbReference type="PANTHER" id="PTHR35908">
    <property type="entry name" value="HYPOTHETICAL FUSION PROTEIN"/>
    <property type="match status" value="1"/>
</dbReference>
<dbReference type="AlphaFoldDB" id="A0AAU8J468"/>
<evidence type="ECO:0000259" key="1">
    <source>
        <dbReference type="Pfam" id="PF18029"/>
    </source>
</evidence>
<organism evidence="2">
    <name type="scientific">Streptomyces tabacisoli</name>
    <dbReference type="NCBI Taxonomy" id="3156398"/>
    <lineage>
        <taxon>Bacteria</taxon>
        <taxon>Bacillati</taxon>
        <taxon>Actinomycetota</taxon>
        <taxon>Actinomycetes</taxon>
        <taxon>Kitasatosporales</taxon>
        <taxon>Streptomycetaceae</taxon>
        <taxon>Streptomyces</taxon>
    </lineage>
</organism>
<gene>
    <name evidence="2" type="ORF">ABII15_34805</name>
</gene>
<dbReference type="InterPro" id="IPR029068">
    <property type="entry name" value="Glyas_Bleomycin-R_OHBP_Dase"/>
</dbReference>
<dbReference type="Gene3D" id="3.10.180.10">
    <property type="entry name" value="2,3-Dihydroxybiphenyl 1,2-Dioxygenase, domain 1"/>
    <property type="match status" value="2"/>
</dbReference>
<feature type="domain" description="Glyoxalase-like" evidence="1">
    <location>
        <begin position="132"/>
        <end position="232"/>
    </location>
</feature>
<dbReference type="Pfam" id="PF18029">
    <property type="entry name" value="Glyoxalase_6"/>
    <property type="match status" value="2"/>
</dbReference>
<dbReference type="InterPro" id="IPR041581">
    <property type="entry name" value="Glyoxalase_6"/>
</dbReference>
<dbReference type="RefSeq" id="WP_353946260.1">
    <property type="nucleotide sequence ID" value="NZ_CP159534.1"/>
</dbReference>
<accession>A0AAU8J468</accession>
<name>A0AAU8J468_9ACTN</name>
<evidence type="ECO:0000313" key="2">
    <source>
        <dbReference type="EMBL" id="XCJ74824.1"/>
    </source>
</evidence>
<dbReference type="KEGG" id="stac:ABII15_34805"/>
<dbReference type="EMBL" id="CP159534">
    <property type="protein sequence ID" value="XCJ74824.1"/>
    <property type="molecule type" value="Genomic_DNA"/>
</dbReference>
<dbReference type="SUPFAM" id="SSF54593">
    <property type="entry name" value="Glyoxalase/Bleomycin resistance protein/Dihydroxybiphenyl dioxygenase"/>
    <property type="match status" value="2"/>
</dbReference>
<feature type="domain" description="Glyoxalase-like" evidence="1">
    <location>
        <begin position="16"/>
        <end position="112"/>
    </location>
</feature>
<proteinExistence type="predicted"/>
<sequence length="236" mass="25328">MTVRWAYAFIDRPYEKFGAACDFWARVTRTRRSELRGERGQFATLVPYAGEGDPCVKVQGVADGPGGAHIDLAVDDVPGESARARALGAQLVFAEDGLAVLRSPGGHLFCLVPWLGERVVPGGDDVAGRLDQVCLDTSPEVYAAEVDFWAGLTGWPEVPCRSPEFRLLGASPIQLLLQRLDSAAPASAHLDLACADRARARAWHVGAGAVVVGEGRSWSVLRDPSDGLYCLTDRTP</sequence>